<protein>
    <recommendedName>
        <fullName evidence="2">PIH1 domain-containing protein 1</fullName>
    </recommendedName>
</protein>
<reference evidence="8" key="1">
    <citation type="submission" date="2012-12" db="EMBL/GenBank/DDBJ databases">
        <authorList>
            <person name="Hellsten U."/>
            <person name="Grimwood J."/>
            <person name="Chapman J.A."/>
            <person name="Shapiro H."/>
            <person name="Aerts A."/>
            <person name="Otillar R.P."/>
            <person name="Terry A.Y."/>
            <person name="Boore J.L."/>
            <person name="Simakov O."/>
            <person name="Marletaz F."/>
            <person name="Cho S.-J."/>
            <person name="Edsinger-Gonzales E."/>
            <person name="Havlak P."/>
            <person name="Kuo D.-H."/>
            <person name="Larsson T."/>
            <person name="Lv J."/>
            <person name="Arendt D."/>
            <person name="Savage R."/>
            <person name="Osoegawa K."/>
            <person name="de Jong P."/>
            <person name="Lindberg D.R."/>
            <person name="Seaver E.C."/>
            <person name="Weisblat D.A."/>
            <person name="Putnam N.H."/>
            <person name="Grigoriev I.V."/>
            <person name="Rokhsar D.S."/>
        </authorList>
    </citation>
    <scope>NUCLEOTIDE SEQUENCE</scope>
</reference>
<evidence type="ECO:0000259" key="5">
    <source>
        <dbReference type="Pfam" id="PF18201"/>
    </source>
</evidence>
<keyword evidence="8" id="KW-1185">Reference proteome</keyword>
<evidence type="ECO:0000313" key="7">
    <source>
        <dbReference type="EnsemblMetazoa" id="HelroP67815"/>
    </source>
</evidence>
<feature type="domain" description="PIH1D1/2/3 CS-like" evidence="5">
    <location>
        <begin position="170"/>
        <end position="234"/>
    </location>
</feature>
<dbReference type="GO" id="GO:1990904">
    <property type="term" value="C:ribonucleoprotein complex"/>
    <property type="evidence" value="ECO:0000318"/>
    <property type="project" value="GO_Central"/>
</dbReference>
<dbReference type="eggNOG" id="KOG4356">
    <property type="taxonomic scope" value="Eukaryota"/>
</dbReference>
<dbReference type="GO" id="GO:0000492">
    <property type="term" value="P:box C/D snoRNP assembly"/>
    <property type="evidence" value="ECO:0000318"/>
    <property type="project" value="GO_Central"/>
</dbReference>
<dbReference type="GO" id="GO:0006364">
    <property type="term" value="P:rRNA processing"/>
    <property type="evidence" value="ECO:0000318"/>
    <property type="project" value="GO_Central"/>
</dbReference>
<evidence type="ECO:0000256" key="1">
    <source>
        <dbReference type="ARBA" id="ARBA00008511"/>
    </source>
</evidence>
<comment type="similarity">
    <text evidence="1">Belongs to the PIH1 family.</text>
</comment>
<dbReference type="InterPro" id="IPR012981">
    <property type="entry name" value="PIH1_N"/>
</dbReference>
<evidence type="ECO:0000256" key="2">
    <source>
        <dbReference type="ARBA" id="ARBA00040540"/>
    </source>
</evidence>
<organism evidence="7 8">
    <name type="scientific">Helobdella robusta</name>
    <name type="common">Californian leech</name>
    <dbReference type="NCBI Taxonomy" id="6412"/>
    <lineage>
        <taxon>Eukaryota</taxon>
        <taxon>Metazoa</taxon>
        <taxon>Spiralia</taxon>
        <taxon>Lophotrochozoa</taxon>
        <taxon>Annelida</taxon>
        <taxon>Clitellata</taxon>
        <taxon>Hirudinea</taxon>
        <taxon>Rhynchobdellida</taxon>
        <taxon>Glossiphoniidae</taxon>
        <taxon>Helobdella</taxon>
    </lineage>
</organism>
<dbReference type="InterPro" id="IPR041442">
    <property type="entry name" value="PIH1D1/2/3_CS-like"/>
</dbReference>
<dbReference type="Pfam" id="PF08190">
    <property type="entry name" value="PIH1"/>
    <property type="match status" value="1"/>
</dbReference>
<dbReference type="GO" id="GO:0097255">
    <property type="term" value="C:R2TP complex"/>
    <property type="evidence" value="ECO:0000318"/>
    <property type="project" value="GO_Central"/>
</dbReference>
<dbReference type="Pfam" id="PF18201">
    <property type="entry name" value="PIH1_CS"/>
    <property type="match status" value="1"/>
</dbReference>
<dbReference type="InterPro" id="IPR050734">
    <property type="entry name" value="PIH1/Kintoun_subfamily"/>
</dbReference>
<dbReference type="Proteomes" id="UP000015101">
    <property type="component" value="Unassembled WGS sequence"/>
</dbReference>
<dbReference type="RefSeq" id="XP_009025140.1">
    <property type="nucleotide sequence ID" value="XM_009026892.1"/>
</dbReference>
<gene>
    <name evidence="7" type="primary">20214105</name>
    <name evidence="6" type="ORF">HELRODRAFT_67815</name>
</gene>
<dbReference type="EnsemblMetazoa" id="HelroT67815">
    <property type="protein sequence ID" value="HelroP67815"/>
    <property type="gene ID" value="HelroG67815"/>
</dbReference>
<comment type="function">
    <text evidence="3">Involved in the assembly of C/D box small nucleolar ribonucleoprotein (snoRNP) particles. Recruits the SWI/SNF complex to the core promoter of rRNA genes and enhances pre-rRNA transcription. Mediates interaction of TELO2 with the R2TP complex which is necessary for the stability of MTOR and SMG1. Positively regulates the assembly and activity of the mTORC1 complex.</text>
</comment>
<reference evidence="7" key="3">
    <citation type="submission" date="2015-06" db="UniProtKB">
        <authorList>
            <consortium name="EnsemblMetazoa"/>
        </authorList>
    </citation>
    <scope>IDENTIFICATION</scope>
</reference>
<sequence length="252" mass="28697">GFCMKTKDSQNKKVFINVCKCNNIPRPKDITDEEIVTLLASDDPTTFRVPLSLGEPHLETDNCGSTCTAYDVMINSSFFANIQSRECLKSFFFNIVVSGLEDKFNIELDKDIIILKNKKFMGTLSPQNVRTQSKPWIMEMDETNNKDESVRPLLLLLVITPKYTIIQEPSEGLPEYLVGEFRLPDIKMASSLSLDIGEDRLVLGTRSGLYHLDIYLPYNLDQSSCTAQFNRKTNVGFVFNKIFIPRSYTIHN</sequence>
<dbReference type="OrthoDB" id="5135119at2759"/>
<dbReference type="GO" id="GO:0005737">
    <property type="term" value="C:cytoplasm"/>
    <property type="evidence" value="ECO:0000318"/>
    <property type="project" value="GO_Central"/>
</dbReference>
<dbReference type="GeneID" id="20214105"/>
<proteinExistence type="inferred from homology"/>
<name>T1FZ57_HELRO</name>
<feature type="domain" description="PIH1 N-terminal" evidence="4">
    <location>
        <begin position="1"/>
        <end position="135"/>
    </location>
</feature>
<dbReference type="AlphaFoldDB" id="T1FZ57"/>
<dbReference type="HOGENOM" id="CLU_062696_0_0_1"/>
<dbReference type="KEGG" id="hro:HELRODRAFT_67815"/>
<evidence type="ECO:0000256" key="3">
    <source>
        <dbReference type="ARBA" id="ARBA00046233"/>
    </source>
</evidence>
<dbReference type="EMBL" id="AMQM01001438">
    <property type="status" value="NOT_ANNOTATED_CDS"/>
    <property type="molecule type" value="Genomic_DNA"/>
</dbReference>
<dbReference type="EMBL" id="KB097495">
    <property type="protein sequence ID" value="ESN96628.1"/>
    <property type="molecule type" value="Genomic_DNA"/>
</dbReference>
<dbReference type="STRING" id="6412.T1FZ57"/>
<dbReference type="PANTHER" id="PTHR22997:SF0">
    <property type="entry name" value="PIH1 DOMAIN-CONTAINING PROTEIN 1"/>
    <property type="match status" value="1"/>
</dbReference>
<evidence type="ECO:0000313" key="8">
    <source>
        <dbReference type="Proteomes" id="UP000015101"/>
    </source>
</evidence>
<dbReference type="OMA" id="KLKNRKC"/>
<evidence type="ECO:0000259" key="4">
    <source>
        <dbReference type="Pfam" id="PF08190"/>
    </source>
</evidence>
<accession>T1FZ57</accession>
<reference evidence="6 8" key="2">
    <citation type="journal article" date="2013" name="Nature">
        <title>Insights into bilaterian evolution from three spiralian genomes.</title>
        <authorList>
            <person name="Simakov O."/>
            <person name="Marletaz F."/>
            <person name="Cho S.J."/>
            <person name="Edsinger-Gonzales E."/>
            <person name="Havlak P."/>
            <person name="Hellsten U."/>
            <person name="Kuo D.H."/>
            <person name="Larsson T."/>
            <person name="Lv J."/>
            <person name="Arendt D."/>
            <person name="Savage R."/>
            <person name="Osoegawa K."/>
            <person name="de Jong P."/>
            <person name="Grimwood J."/>
            <person name="Chapman J.A."/>
            <person name="Shapiro H."/>
            <person name="Aerts A."/>
            <person name="Otillar R.P."/>
            <person name="Terry A.Y."/>
            <person name="Boore J.L."/>
            <person name="Grigoriev I.V."/>
            <person name="Lindberg D.R."/>
            <person name="Seaver E.C."/>
            <person name="Weisblat D.A."/>
            <person name="Putnam N.H."/>
            <person name="Rokhsar D.S."/>
        </authorList>
    </citation>
    <scope>NUCLEOTIDE SEQUENCE</scope>
</reference>
<dbReference type="InParanoid" id="T1FZ57"/>
<dbReference type="CTD" id="20214105"/>
<evidence type="ECO:0000313" key="6">
    <source>
        <dbReference type="EMBL" id="ESN96628.1"/>
    </source>
</evidence>
<dbReference type="PANTHER" id="PTHR22997">
    <property type="entry name" value="PIH1 DOMAIN-CONTAINING PROTEIN 1"/>
    <property type="match status" value="1"/>
</dbReference>